<dbReference type="InterPro" id="IPR001460">
    <property type="entry name" value="PCN-bd_Tpept"/>
</dbReference>
<dbReference type="Proteomes" id="UP000245080">
    <property type="component" value="Unassembled WGS sequence"/>
</dbReference>
<dbReference type="Gene3D" id="3.90.1310.10">
    <property type="entry name" value="Penicillin-binding protein 2a (Domain 2)"/>
    <property type="match status" value="1"/>
</dbReference>
<keyword evidence="14" id="KW-1185">Reference proteome</keyword>
<comment type="caution">
    <text evidence="13">The sequence shown here is derived from an EMBL/GenBank/DDBJ whole genome shotgun (WGS) entry which is preliminary data.</text>
</comment>
<dbReference type="GO" id="GO:0071555">
    <property type="term" value="P:cell wall organization"/>
    <property type="evidence" value="ECO:0007669"/>
    <property type="project" value="UniProtKB-KW"/>
</dbReference>
<dbReference type="GO" id="GO:0008360">
    <property type="term" value="P:regulation of cell shape"/>
    <property type="evidence" value="ECO:0007669"/>
    <property type="project" value="UniProtKB-KW"/>
</dbReference>
<dbReference type="RefSeq" id="WP_109249717.1">
    <property type="nucleotide sequence ID" value="NZ_QCXQ01000001.1"/>
</dbReference>
<feature type="domain" description="Penicillin-binding protein dimerisation" evidence="12">
    <location>
        <begin position="72"/>
        <end position="305"/>
    </location>
</feature>
<dbReference type="PANTHER" id="PTHR30627">
    <property type="entry name" value="PEPTIDOGLYCAN D,D-TRANSPEPTIDASE"/>
    <property type="match status" value="1"/>
</dbReference>
<dbReference type="GO" id="GO:0009252">
    <property type="term" value="P:peptidoglycan biosynthetic process"/>
    <property type="evidence" value="ECO:0007669"/>
    <property type="project" value="UniProtKB-KW"/>
</dbReference>
<dbReference type="InterPro" id="IPR036138">
    <property type="entry name" value="PBP_dimer_sf"/>
</dbReference>
<evidence type="ECO:0000256" key="5">
    <source>
        <dbReference type="ARBA" id="ARBA00022960"/>
    </source>
</evidence>
<dbReference type="Pfam" id="PF03717">
    <property type="entry name" value="PBP_dimer"/>
    <property type="match status" value="1"/>
</dbReference>
<keyword evidence="6" id="KW-0573">Peptidoglycan synthesis</keyword>
<evidence type="ECO:0000256" key="4">
    <source>
        <dbReference type="ARBA" id="ARBA00022692"/>
    </source>
</evidence>
<feature type="region of interest" description="Disordered" evidence="10">
    <location>
        <begin position="1"/>
        <end position="21"/>
    </location>
</feature>
<accession>A0A2V1N1A9</accession>
<comment type="similarity">
    <text evidence="2">Belongs to the transpeptidase family.</text>
</comment>
<evidence type="ECO:0000256" key="7">
    <source>
        <dbReference type="ARBA" id="ARBA00022989"/>
    </source>
</evidence>
<dbReference type="Pfam" id="PF00905">
    <property type="entry name" value="Transpeptidase"/>
    <property type="match status" value="1"/>
</dbReference>
<dbReference type="InterPro" id="IPR005311">
    <property type="entry name" value="PBP_dimer"/>
</dbReference>
<evidence type="ECO:0000256" key="8">
    <source>
        <dbReference type="ARBA" id="ARBA00023136"/>
    </source>
</evidence>
<sequence length="699" mass="74925">MKNFYNRKVNRKRPTSKKPNSKSRIPFRLNILFFIVAILFAALIGQLVYLQIIYGSKFKAEVNSSDNTVETTNVQRGMIYDSTGRVLVGNKAHQAITYTKGSNVLSSDLYKIANKLGTYVSVSTEKLTPRQEADYYLTDESRLKAVEKKAGATSSNMSVSDRYDKAEKYLMDSKAGIPLTHAQKNAAAIFAKMSGSYALSTTNIKDSDVTQKEVAEVGENLSEMPGVKVGTSYTRDYPYGKSIKSIIGTVSSEKTGLPSDKVNTLLASGYSRDDSVGQSYLEEQYQSVLAGTKKQTLVTTEANSSLQKEVTQYGGKKGDNLELSINAKFQNKLQSLVRSAAESAGGVNTGVYAVVMNPYTGAVIGIAGVDQNPSTGKITDNALGTINNSIVMGSVVKGAMVSGALMENVISPTNSTLTDKPIDIGGTKKASWFNKTGSANMAVTASEALEVSSNSYMMQLAMKEAKFNYTPGGALTMNPNVFDTERKYFNMFGLGVQTGIDIPGESTGIEGASGAANIGHALDESFGNYDAYTVMQVAQYMSTVVNGGYRIAPHVLSSIRSTQSNGQLGSTVSTVSPRVLNTIPWTSAERKVVTDGFYDVVHGTNTYKTGGSMSSISPSVSGKTGTAETFYKGNSTTTLSLASYAPSTKPQVVVALAMPNMSDEDDSNNMALAKQIYSAYWDMVQSSSNLKSQASSYDD</sequence>
<keyword evidence="8" id="KW-0472">Membrane</keyword>
<dbReference type="SUPFAM" id="SSF56601">
    <property type="entry name" value="beta-lactamase/transpeptidase-like"/>
    <property type="match status" value="1"/>
</dbReference>
<dbReference type="OrthoDB" id="9770103at2"/>
<organism evidence="13 14">
    <name type="scientific">Levilactobacillus bambusae</name>
    <dbReference type="NCBI Taxonomy" id="2024736"/>
    <lineage>
        <taxon>Bacteria</taxon>
        <taxon>Bacillati</taxon>
        <taxon>Bacillota</taxon>
        <taxon>Bacilli</taxon>
        <taxon>Lactobacillales</taxon>
        <taxon>Lactobacillaceae</taxon>
        <taxon>Levilactobacillus</taxon>
    </lineage>
</organism>
<dbReference type="Gene3D" id="3.40.710.10">
    <property type="entry name" value="DD-peptidase/beta-lactamase superfamily"/>
    <property type="match status" value="1"/>
</dbReference>
<protein>
    <submittedName>
        <fullName evidence="13">Penicillin-binding protein 2</fullName>
    </submittedName>
</protein>
<keyword evidence="9" id="KW-0961">Cell wall biogenesis/degradation</keyword>
<evidence type="ECO:0000256" key="9">
    <source>
        <dbReference type="ARBA" id="ARBA00023316"/>
    </source>
</evidence>
<evidence type="ECO:0000256" key="1">
    <source>
        <dbReference type="ARBA" id="ARBA00004162"/>
    </source>
</evidence>
<keyword evidence="4" id="KW-0812">Transmembrane</keyword>
<dbReference type="GO" id="GO:0071972">
    <property type="term" value="F:peptidoglycan L,D-transpeptidase activity"/>
    <property type="evidence" value="ECO:0007669"/>
    <property type="project" value="TreeGrafter"/>
</dbReference>
<evidence type="ECO:0000256" key="10">
    <source>
        <dbReference type="SAM" id="MobiDB-lite"/>
    </source>
</evidence>
<evidence type="ECO:0000256" key="6">
    <source>
        <dbReference type="ARBA" id="ARBA00022984"/>
    </source>
</evidence>
<evidence type="ECO:0000259" key="12">
    <source>
        <dbReference type="Pfam" id="PF03717"/>
    </source>
</evidence>
<feature type="compositionally biased region" description="Basic residues" evidence="10">
    <location>
        <begin position="8"/>
        <end position="21"/>
    </location>
</feature>
<gene>
    <name evidence="13" type="ORF">DCM90_02180</name>
</gene>
<comment type="subcellular location">
    <subcellularLocation>
        <location evidence="1">Cell membrane</location>
        <topology evidence="1">Single-pass membrane protein</topology>
    </subcellularLocation>
</comment>
<dbReference type="InterPro" id="IPR012338">
    <property type="entry name" value="Beta-lactam/transpept-like"/>
</dbReference>
<dbReference type="AlphaFoldDB" id="A0A2V1N1A9"/>
<evidence type="ECO:0000313" key="13">
    <source>
        <dbReference type="EMBL" id="PWG01004.1"/>
    </source>
</evidence>
<evidence type="ECO:0000313" key="14">
    <source>
        <dbReference type="Proteomes" id="UP000245080"/>
    </source>
</evidence>
<dbReference type="PANTHER" id="PTHR30627:SF2">
    <property type="entry name" value="PEPTIDOGLYCAN D,D-TRANSPEPTIDASE MRDA"/>
    <property type="match status" value="1"/>
</dbReference>
<evidence type="ECO:0000259" key="11">
    <source>
        <dbReference type="Pfam" id="PF00905"/>
    </source>
</evidence>
<dbReference type="GO" id="GO:0005886">
    <property type="term" value="C:plasma membrane"/>
    <property type="evidence" value="ECO:0007669"/>
    <property type="project" value="UniProtKB-SubCell"/>
</dbReference>
<name>A0A2V1N1A9_9LACO</name>
<dbReference type="EMBL" id="QCXQ01000001">
    <property type="protein sequence ID" value="PWG01004.1"/>
    <property type="molecule type" value="Genomic_DNA"/>
</dbReference>
<keyword evidence="7" id="KW-1133">Transmembrane helix</keyword>
<keyword evidence="5" id="KW-0133">Cell shape</keyword>
<evidence type="ECO:0000256" key="3">
    <source>
        <dbReference type="ARBA" id="ARBA00022475"/>
    </source>
</evidence>
<dbReference type="InterPro" id="IPR050515">
    <property type="entry name" value="Beta-lactam/transpept"/>
</dbReference>
<keyword evidence="3" id="KW-1003">Cell membrane</keyword>
<evidence type="ECO:0000256" key="2">
    <source>
        <dbReference type="ARBA" id="ARBA00007171"/>
    </source>
</evidence>
<proteinExistence type="inferred from homology"/>
<reference evidence="13 14" key="1">
    <citation type="journal article" date="2018" name="Int. J. Syst. Evol. Microbiol.">
        <title>Lactobacillus bambusae sp. nov., isolated from a traditional fermented Ma-bamboo shoots of Taiwan.</title>
        <authorList>
            <person name="Wang L.-T."/>
        </authorList>
    </citation>
    <scope>NUCLEOTIDE SEQUENCE [LARGE SCALE GENOMIC DNA]</scope>
    <source>
        <strain evidence="13 14">BS-W1</strain>
    </source>
</reference>
<feature type="domain" description="Penicillin-binding protein transpeptidase" evidence="11">
    <location>
        <begin position="352"/>
        <end position="677"/>
    </location>
</feature>
<dbReference type="GO" id="GO:0008658">
    <property type="term" value="F:penicillin binding"/>
    <property type="evidence" value="ECO:0007669"/>
    <property type="project" value="InterPro"/>
</dbReference>
<dbReference type="Gene3D" id="1.10.10.1230">
    <property type="entry name" value="Penicillin-binding protein, N-terminal non-catalytic domain, head sub-domain"/>
    <property type="match status" value="1"/>
</dbReference>
<dbReference type="SUPFAM" id="SSF56519">
    <property type="entry name" value="Penicillin binding protein dimerisation domain"/>
    <property type="match status" value="1"/>
</dbReference>